<accession>A0A0N4VD06</accession>
<dbReference type="InterPro" id="IPR040454">
    <property type="entry name" value="TF_IIIC_Tfc1/Sfc1"/>
</dbReference>
<dbReference type="InterPro" id="IPR019136">
    <property type="entry name" value="TF_IIIC_su-5_HTH"/>
</dbReference>
<dbReference type="AlphaFoldDB" id="A0A0N4VD06"/>
<comment type="subcellular location">
    <subcellularLocation>
        <location evidence="1">Nucleus</location>
    </subcellularLocation>
</comment>
<dbReference type="GO" id="GO:0001003">
    <property type="term" value="F:RNA polymerase III type 2 promoter sequence-specific DNA binding"/>
    <property type="evidence" value="ECO:0007669"/>
    <property type="project" value="TreeGrafter"/>
</dbReference>
<dbReference type="EMBL" id="UXUI01009180">
    <property type="protein sequence ID" value="VDD93204.1"/>
    <property type="molecule type" value="Genomic_DNA"/>
</dbReference>
<evidence type="ECO:0000256" key="2">
    <source>
        <dbReference type="ARBA" id="ARBA00023125"/>
    </source>
</evidence>
<organism evidence="9">
    <name type="scientific">Enterobius vermicularis</name>
    <name type="common">Human pinworm</name>
    <dbReference type="NCBI Taxonomy" id="51028"/>
    <lineage>
        <taxon>Eukaryota</taxon>
        <taxon>Metazoa</taxon>
        <taxon>Ecdysozoa</taxon>
        <taxon>Nematoda</taxon>
        <taxon>Chromadorea</taxon>
        <taxon>Rhabditida</taxon>
        <taxon>Spirurina</taxon>
        <taxon>Oxyuridomorpha</taxon>
        <taxon>Oxyuroidea</taxon>
        <taxon>Oxyuridae</taxon>
        <taxon>Enterobius</taxon>
    </lineage>
</organism>
<dbReference type="InterPro" id="IPR041499">
    <property type="entry name" value="Tfc1/Sfc1_N"/>
</dbReference>
<dbReference type="Proteomes" id="UP000274131">
    <property type="component" value="Unassembled WGS sequence"/>
</dbReference>
<dbReference type="GO" id="GO:0005634">
    <property type="term" value="C:nucleus"/>
    <property type="evidence" value="ECO:0007669"/>
    <property type="project" value="UniProtKB-SubCell"/>
</dbReference>
<dbReference type="GO" id="GO:0000127">
    <property type="term" value="C:transcription factor TFIIIC complex"/>
    <property type="evidence" value="ECO:0007669"/>
    <property type="project" value="InterPro"/>
</dbReference>
<dbReference type="PANTHER" id="PTHR13230:SF5">
    <property type="entry name" value="GENERAL TRANSCRIPTION FACTOR 3C POLYPEPTIDE 5"/>
    <property type="match status" value="1"/>
</dbReference>
<evidence type="ECO:0000256" key="1">
    <source>
        <dbReference type="ARBA" id="ARBA00004123"/>
    </source>
</evidence>
<keyword evidence="3" id="KW-0804">Transcription</keyword>
<reference evidence="7 8" key="2">
    <citation type="submission" date="2018-10" db="EMBL/GenBank/DDBJ databases">
        <authorList>
            <consortium name="Pathogen Informatics"/>
        </authorList>
    </citation>
    <scope>NUCLEOTIDE SEQUENCE [LARGE SCALE GENOMIC DNA]</scope>
</reference>
<dbReference type="WBParaSite" id="EVEC_0000847101-mRNA-1">
    <property type="protein sequence ID" value="EVEC_0000847101-mRNA-1"/>
    <property type="gene ID" value="EVEC_0000847101"/>
</dbReference>
<dbReference type="Gene3D" id="3.30.200.160">
    <property type="entry name" value="TFIIIC, subcomplex tauA, subunit Sfc1, barrel domain"/>
    <property type="match status" value="1"/>
</dbReference>
<evidence type="ECO:0000259" key="6">
    <source>
        <dbReference type="Pfam" id="PF17682"/>
    </source>
</evidence>
<dbReference type="GO" id="GO:0001002">
    <property type="term" value="F:RNA polymerase III type 1 promoter sequence-specific DNA binding"/>
    <property type="evidence" value="ECO:0007669"/>
    <property type="project" value="TreeGrafter"/>
</dbReference>
<gene>
    <name evidence="7" type="ORF">EVEC_LOCUS7955</name>
</gene>
<proteinExistence type="predicted"/>
<evidence type="ECO:0000313" key="8">
    <source>
        <dbReference type="Proteomes" id="UP000274131"/>
    </source>
</evidence>
<dbReference type="PANTHER" id="PTHR13230">
    <property type="entry name" value="GENERAL TRANSCRIPTION FACTOR IIIC, POLYPEPTIDE 5"/>
    <property type="match status" value="1"/>
</dbReference>
<evidence type="ECO:0000313" key="7">
    <source>
        <dbReference type="EMBL" id="VDD93204.1"/>
    </source>
</evidence>
<dbReference type="STRING" id="51028.A0A0N4VD06"/>
<dbReference type="InterPro" id="IPR042536">
    <property type="entry name" value="TFIIIC_tauA_Sfc1"/>
</dbReference>
<keyword evidence="8" id="KW-1185">Reference proteome</keyword>
<keyword evidence="2" id="KW-0238">DNA-binding</keyword>
<dbReference type="OrthoDB" id="5598268at2759"/>
<protein>
    <submittedName>
        <fullName evidence="9">General transcription factor 3C polypeptide 5</fullName>
    </submittedName>
</protein>
<evidence type="ECO:0000256" key="4">
    <source>
        <dbReference type="ARBA" id="ARBA00023242"/>
    </source>
</evidence>
<dbReference type="Pfam" id="PF17682">
    <property type="entry name" value="Tau95_N"/>
    <property type="match status" value="1"/>
</dbReference>
<evidence type="ECO:0000259" key="5">
    <source>
        <dbReference type="Pfam" id="PF09734"/>
    </source>
</evidence>
<dbReference type="GO" id="GO:0006384">
    <property type="term" value="P:transcription initiation at RNA polymerase III promoter"/>
    <property type="evidence" value="ECO:0007669"/>
    <property type="project" value="InterPro"/>
</dbReference>
<name>A0A0N4VD06_ENTVE</name>
<feature type="domain" description="Transcription factor IIIC subunit Tfc1/Sfc1 triple barrel" evidence="6">
    <location>
        <begin position="21"/>
        <end position="124"/>
    </location>
</feature>
<dbReference type="Pfam" id="PF09734">
    <property type="entry name" value="Tau95"/>
    <property type="match status" value="1"/>
</dbReference>
<evidence type="ECO:0000313" key="9">
    <source>
        <dbReference type="WBParaSite" id="EVEC_0000847101-mRNA-1"/>
    </source>
</evidence>
<keyword evidence="4" id="KW-0539">Nucleus</keyword>
<sequence>MHNSGLYQDPSTSEEESVEYVVINYPGIVKNVQKAIDSLGGERIINMAHAAHRPLELRYRPDNVYANPMISERQTVEKSSGTGTVFGILKVRRKKRSPQVAEAKITGIVNTVYCFKAMCDFQYLPLQKKEGMDSVFDDLALRLIPNDLPSALSWWETCSGSDDTPLFLPPYQFSRYNTPSNKILCRETDYSIEKIKQKNGGHGQSLRSERRALSVTVHANDVFPAAPSEEAIADANLRCKHEGPHKLLEDLFKERPMWTRIGIASKTGLEACLIKTLIQKFAFYISSGPWGRLWCRFGYDPRTDPDAKIYQTVMVTFRQHTKIPERRRLKVVKITSERSLPIAINCNSASLTQDASSFNTEEQLIDYWYSPGQLPKVRQMWYCLCDVRLPEAEQVLRKTYFAQGDRADEQYGWLPPEAIEQVREAVKEDVKRVSDQLDDNGEGDGLIDALDEEWNSN</sequence>
<evidence type="ECO:0000256" key="3">
    <source>
        <dbReference type="ARBA" id="ARBA00023163"/>
    </source>
</evidence>
<feature type="domain" description="Transcription factor IIIC subunit 5 HTH" evidence="5">
    <location>
        <begin position="167"/>
        <end position="315"/>
    </location>
</feature>
<reference evidence="9" key="1">
    <citation type="submission" date="2017-02" db="UniProtKB">
        <authorList>
            <consortium name="WormBaseParasite"/>
        </authorList>
    </citation>
    <scope>IDENTIFICATION</scope>
</reference>